<keyword evidence="2" id="KW-0479">Metal-binding</keyword>
<keyword evidence="4" id="KW-0411">Iron-sulfur</keyword>
<sequence>MMEYFTVDQLASEEVPPEFVNAVEDSFTTFSYARQFKDEGWRLLGYFPVYFPEELARSLGFHTVRLLGASGRVALDIATAHTQSFVCSISRSVFQLLKQGNLDVFDVLIFSNICDVARNLSGIVKRNIKNGMHVDYIHYPINNTFSAAVDYLVDELKRVAEGLEHVSGRKISSDTLAVNLKLFNEKRRLQRELLRLKMEKPWAASYVDVYVALRAGGIMEPTRYNEMLRAYLERLKASEGRRYEKVRVMVFGDFCEQPPLPLFRVIEDAGCYIVNDESNIGSYWIGEVNNNGGDPLHALAKAYVQDPDPLTVRFHPGIDKKSYIIDAVKRVGAEAVIFCTPKFCEPALYDYVVYKTALHKAGIPTLHIEYEESSSSFEQARLQAESFVESIIFD</sequence>
<keyword evidence="3" id="KW-0408">Iron</keyword>
<dbReference type="Gene3D" id="3.40.50.11900">
    <property type="match status" value="1"/>
</dbReference>
<evidence type="ECO:0000256" key="2">
    <source>
        <dbReference type="ARBA" id="ARBA00022723"/>
    </source>
</evidence>
<evidence type="ECO:0000313" key="5">
    <source>
        <dbReference type="EMBL" id="BAJ49391.1"/>
    </source>
</evidence>
<dbReference type="InterPro" id="IPR010327">
    <property type="entry name" value="FldB/FldC_alpha/beta"/>
</dbReference>
<dbReference type="EMBL" id="AP011892">
    <property type="protein sequence ID" value="BAJ49391.1"/>
    <property type="molecule type" value="Genomic_DNA"/>
</dbReference>
<dbReference type="PANTHER" id="PTHR30548:SF5">
    <property type="entry name" value="SUBUNIT OF OXYGEN-SENSITIVE 2-HYDROXYISOCAPROYL-COA DEHYDRATASE"/>
    <property type="match status" value="1"/>
</dbReference>
<reference evidence="5" key="2">
    <citation type="journal article" date="2011" name="Nucleic Acids Res.">
        <title>Insights into the evolution of Archaea and eukaryotic protein modifier systems revealed by the genome of a novel archaeal group.</title>
        <authorList>
            <person name="Nunoura T."/>
            <person name="Takaki Y."/>
            <person name="Kakuta J."/>
            <person name="Nishi S."/>
            <person name="Sugahara J."/>
            <person name="Kazama H."/>
            <person name="Chee G."/>
            <person name="Hattori M."/>
            <person name="Kanai A."/>
            <person name="Atomi H."/>
            <person name="Takai K."/>
            <person name="Takami H."/>
        </authorList>
    </citation>
    <scope>NUCLEOTIDE SEQUENCE</scope>
</reference>
<reference evidence="5" key="1">
    <citation type="journal article" date="2005" name="Environ. Microbiol.">
        <title>Genetic and functional properties of uncultivated thermophilic crenarchaeotes from a subsurface gold mine as revealed by analysis of genome fragments.</title>
        <authorList>
            <person name="Nunoura T."/>
            <person name="Hirayama H."/>
            <person name="Takami H."/>
            <person name="Oida H."/>
            <person name="Nishi S."/>
            <person name="Shimamura S."/>
            <person name="Suzuki Y."/>
            <person name="Inagaki F."/>
            <person name="Takai K."/>
            <person name="Nealson K.H."/>
            <person name="Horikoshi K."/>
        </authorList>
    </citation>
    <scope>NUCLEOTIDE SEQUENCE</scope>
</reference>
<name>E6NAN5_CALS0</name>
<organism evidence="5">
    <name type="scientific">Caldiarchaeum subterraneum</name>
    <dbReference type="NCBI Taxonomy" id="311458"/>
    <lineage>
        <taxon>Archaea</taxon>
        <taxon>Nitrososphaerota</taxon>
        <taxon>Candidatus Caldarchaeales</taxon>
        <taxon>Candidatus Caldarchaeaceae</taxon>
        <taxon>Candidatus Caldarchaeum</taxon>
    </lineage>
</organism>
<accession>E6NAN5</accession>
<dbReference type="Gene3D" id="3.40.50.11890">
    <property type="match status" value="1"/>
</dbReference>
<dbReference type="Pfam" id="PF06050">
    <property type="entry name" value="HGD-D"/>
    <property type="match status" value="1"/>
</dbReference>
<gene>
    <name evidence="5" type="ORF">HGMM_F31D11C23</name>
</gene>
<comment type="similarity">
    <text evidence="1">Belongs to the FldB/FldC dehydratase alpha/beta subunit family.</text>
</comment>
<dbReference type="AlphaFoldDB" id="E6NAN5"/>
<protein>
    <submittedName>
        <fullName evidence="5">Benzoyl-CoA reductase subunit C</fullName>
    </submittedName>
</protein>
<evidence type="ECO:0000256" key="3">
    <source>
        <dbReference type="ARBA" id="ARBA00023004"/>
    </source>
</evidence>
<dbReference type="PANTHER" id="PTHR30548">
    <property type="entry name" value="2-HYDROXYGLUTARYL-COA DEHYDRATASE, D-COMPONENT-RELATED"/>
    <property type="match status" value="1"/>
</dbReference>
<evidence type="ECO:0000256" key="4">
    <source>
        <dbReference type="ARBA" id="ARBA00023014"/>
    </source>
</evidence>
<dbReference type="GO" id="GO:0046872">
    <property type="term" value="F:metal ion binding"/>
    <property type="evidence" value="ECO:0007669"/>
    <property type="project" value="UniProtKB-KW"/>
</dbReference>
<proteinExistence type="inferred from homology"/>
<dbReference type="Gene3D" id="1.20.1270.370">
    <property type="match status" value="1"/>
</dbReference>
<evidence type="ECO:0000256" key="1">
    <source>
        <dbReference type="ARBA" id="ARBA00005806"/>
    </source>
</evidence>
<dbReference type="GO" id="GO:0051536">
    <property type="term" value="F:iron-sulfur cluster binding"/>
    <property type="evidence" value="ECO:0007669"/>
    <property type="project" value="UniProtKB-KW"/>
</dbReference>